<dbReference type="InterPro" id="IPR004714">
    <property type="entry name" value="Cyt_oxidase_maturation_cbb3"/>
</dbReference>
<sequence length="53" mass="5961">MEILFLLIPIALVIVAAAVTGFWWATRDGQFDDLETPAVRILLDDKNTDESKK</sequence>
<dbReference type="EMBL" id="CP041186">
    <property type="protein sequence ID" value="QDG53684.1"/>
    <property type="molecule type" value="Genomic_DNA"/>
</dbReference>
<dbReference type="Pfam" id="PF03597">
    <property type="entry name" value="FixS"/>
    <property type="match status" value="1"/>
</dbReference>
<keyword evidence="2" id="KW-1185">Reference proteome</keyword>
<dbReference type="PANTHER" id="PTHR41532">
    <property type="entry name" value="FIXS PROTEIN"/>
    <property type="match status" value="1"/>
</dbReference>
<dbReference type="Proteomes" id="UP000315995">
    <property type="component" value="Chromosome"/>
</dbReference>
<organism evidence="1 2">
    <name type="scientific">Persicimonas caeni</name>
    <dbReference type="NCBI Taxonomy" id="2292766"/>
    <lineage>
        <taxon>Bacteria</taxon>
        <taxon>Deltaproteobacteria</taxon>
        <taxon>Bradymonadales</taxon>
        <taxon>Bradymonadaceae</taxon>
        <taxon>Persicimonas</taxon>
    </lineage>
</organism>
<evidence type="ECO:0000313" key="1">
    <source>
        <dbReference type="EMBL" id="QDG53684.1"/>
    </source>
</evidence>
<gene>
    <name evidence="1" type="primary">ccoS</name>
    <name evidence="1" type="ORF">FIV42_23945</name>
</gene>
<name>A0A4Y6PZD3_PERCE</name>
<reference evidence="1 2" key="1">
    <citation type="submission" date="2019-06" db="EMBL/GenBank/DDBJ databases">
        <title>Persicimonas caeni gen. nov., sp. nov., a predatory bacterium isolated from solar saltern.</title>
        <authorList>
            <person name="Wang S."/>
        </authorList>
    </citation>
    <scope>NUCLEOTIDE SEQUENCE [LARGE SCALE GENOMIC DNA]</scope>
    <source>
        <strain evidence="1 2">YN101</strain>
    </source>
</reference>
<dbReference type="NCBIfam" id="TIGR00847">
    <property type="entry name" value="ccoS"/>
    <property type="match status" value="1"/>
</dbReference>
<dbReference type="PANTHER" id="PTHR41532:SF1">
    <property type="entry name" value="FIXS PROTEIN"/>
    <property type="match status" value="1"/>
</dbReference>
<evidence type="ECO:0000313" key="2">
    <source>
        <dbReference type="Proteomes" id="UP000315995"/>
    </source>
</evidence>
<accession>A0A4Y6PZD3</accession>
<dbReference type="AlphaFoldDB" id="A0A4Y6PZD3"/>
<proteinExistence type="predicted"/>
<protein>
    <submittedName>
        <fullName evidence="1">Cbb3-type cytochrome oxidase assembly protein CcoS</fullName>
    </submittedName>
</protein>
<accession>A0A5B8YA98</accession>
<dbReference type="OrthoDB" id="5298267at2"/>